<protein>
    <submittedName>
        <fullName evidence="6">AraC family transcriptional regulator</fullName>
    </submittedName>
</protein>
<evidence type="ECO:0000256" key="1">
    <source>
        <dbReference type="ARBA" id="ARBA00023015"/>
    </source>
</evidence>
<keyword evidence="1" id="KW-0805">Transcription regulation</keyword>
<dbReference type="InterPro" id="IPR050204">
    <property type="entry name" value="AraC_XylS_family_regulators"/>
</dbReference>
<dbReference type="Pfam" id="PF12833">
    <property type="entry name" value="HTH_18"/>
    <property type="match status" value="1"/>
</dbReference>
<dbReference type="PROSITE" id="PS00041">
    <property type="entry name" value="HTH_ARAC_FAMILY_1"/>
    <property type="match status" value="1"/>
</dbReference>
<evidence type="ECO:0000256" key="2">
    <source>
        <dbReference type="ARBA" id="ARBA00023125"/>
    </source>
</evidence>
<dbReference type="InterPro" id="IPR020449">
    <property type="entry name" value="Tscrpt_reg_AraC-type_HTH"/>
</dbReference>
<dbReference type="InterPro" id="IPR018062">
    <property type="entry name" value="HTH_AraC-typ_CS"/>
</dbReference>
<dbReference type="PRINTS" id="PR00032">
    <property type="entry name" value="HTHARAC"/>
</dbReference>
<dbReference type="InterPro" id="IPR018060">
    <property type="entry name" value="HTH_AraC"/>
</dbReference>
<feature type="region of interest" description="Disordered" evidence="4">
    <location>
        <begin position="193"/>
        <end position="212"/>
    </location>
</feature>
<keyword evidence="7" id="KW-1185">Reference proteome</keyword>
<organism evidence="6 7">
    <name type="scientific">Streptomyces hainanensis</name>
    <dbReference type="NCBI Taxonomy" id="402648"/>
    <lineage>
        <taxon>Bacteria</taxon>
        <taxon>Bacillati</taxon>
        <taxon>Actinomycetota</taxon>
        <taxon>Actinomycetes</taxon>
        <taxon>Kitasatosporales</taxon>
        <taxon>Streptomycetaceae</taxon>
        <taxon>Streptomyces</taxon>
    </lineage>
</organism>
<dbReference type="Gene3D" id="1.10.10.60">
    <property type="entry name" value="Homeodomain-like"/>
    <property type="match status" value="1"/>
</dbReference>
<evidence type="ECO:0000313" key="7">
    <source>
        <dbReference type="Proteomes" id="UP000295345"/>
    </source>
</evidence>
<evidence type="ECO:0000256" key="3">
    <source>
        <dbReference type="ARBA" id="ARBA00023163"/>
    </source>
</evidence>
<gene>
    <name evidence="6" type="ORF">E1283_04690</name>
</gene>
<dbReference type="OrthoDB" id="9799345at2"/>
<dbReference type="PANTHER" id="PTHR46796">
    <property type="entry name" value="HTH-TYPE TRANSCRIPTIONAL ACTIVATOR RHAS-RELATED"/>
    <property type="match status" value="1"/>
</dbReference>
<dbReference type="Proteomes" id="UP000295345">
    <property type="component" value="Unassembled WGS sequence"/>
</dbReference>
<dbReference type="InterPro" id="IPR009057">
    <property type="entry name" value="Homeodomain-like_sf"/>
</dbReference>
<feature type="domain" description="HTH araC/xylS-type" evidence="5">
    <location>
        <begin position="84"/>
        <end position="187"/>
    </location>
</feature>
<dbReference type="EMBL" id="SMKI01000029">
    <property type="protein sequence ID" value="TDC78656.1"/>
    <property type="molecule type" value="Genomic_DNA"/>
</dbReference>
<dbReference type="SMART" id="SM00342">
    <property type="entry name" value="HTH_ARAC"/>
    <property type="match status" value="1"/>
</dbReference>
<evidence type="ECO:0000259" key="5">
    <source>
        <dbReference type="PROSITE" id="PS01124"/>
    </source>
</evidence>
<evidence type="ECO:0000256" key="4">
    <source>
        <dbReference type="SAM" id="MobiDB-lite"/>
    </source>
</evidence>
<proteinExistence type="predicted"/>
<dbReference type="AlphaFoldDB" id="A0A4R4TPH6"/>
<comment type="caution">
    <text evidence="6">The sequence shown here is derived from an EMBL/GenBank/DDBJ whole genome shotgun (WGS) entry which is preliminary data.</text>
</comment>
<keyword evidence="2" id="KW-0238">DNA-binding</keyword>
<keyword evidence="3" id="KW-0804">Transcription</keyword>
<dbReference type="PANTHER" id="PTHR46796:SF6">
    <property type="entry name" value="ARAC SUBFAMILY"/>
    <property type="match status" value="1"/>
</dbReference>
<name>A0A4R4TPH6_9ACTN</name>
<dbReference type="RefSeq" id="WP_132816581.1">
    <property type="nucleotide sequence ID" value="NZ_SMKI01000029.1"/>
</dbReference>
<feature type="compositionally biased region" description="Low complexity" evidence="4">
    <location>
        <begin position="198"/>
        <end position="212"/>
    </location>
</feature>
<accession>A0A4R4TPH6</accession>
<evidence type="ECO:0000313" key="6">
    <source>
        <dbReference type="EMBL" id="TDC78656.1"/>
    </source>
</evidence>
<dbReference type="PROSITE" id="PS01124">
    <property type="entry name" value="HTH_ARAC_FAMILY_2"/>
    <property type="match status" value="1"/>
</dbReference>
<sequence length="212" mass="23154">MIRTVFRSADVSADPEVYHLVFVIHGGVETSVYLLDGPQPAHDVGTTPELVKLDVPDLGRAVIDLLATTLESRPAETPGHALALRVQAFVRHHLGDPDLSPGTIAAAHHISVGYLHRIFRTLGHGTTLAAWIRHERLEGARRQLADPAYRAVPVHRIAARWGFTDAAVFSRTFRAVYGMPPRDYRVGAERITECQRAGSSGSTTSDGGTRRL</sequence>
<reference evidence="6 7" key="1">
    <citation type="submission" date="2019-03" db="EMBL/GenBank/DDBJ databases">
        <title>Draft genome sequences of novel Actinobacteria.</title>
        <authorList>
            <person name="Sahin N."/>
            <person name="Ay H."/>
            <person name="Saygin H."/>
        </authorList>
    </citation>
    <scope>NUCLEOTIDE SEQUENCE [LARGE SCALE GENOMIC DNA]</scope>
    <source>
        <strain evidence="6 7">DSM 41900</strain>
    </source>
</reference>
<dbReference type="SUPFAM" id="SSF46689">
    <property type="entry name" value="Homeodomain-like"/>
    <property type="match status" value="1"/>
</dbReference>
<dbReference type="GO" id="GO:0003700">
    <property type="term" value="F:DNA-binding transcription factor activity"/>
    <property type="evidence" value="ECO:0007669"/>
    <property type="project" value="InterPro"/>
</dbReference>
<dbReference type="GO" id="GO:0043565">
    <property type="term" value="F:sequence-specific DNA binding"/>
    <property type="evidence" value="ECO:0007669"/>
    <property type="project" value="InterPro"/>
</dbReference>